<dbReference type="InterPro" id="IPR028386">
    <property type="entry name" value="CENP-C/Mif2/cnp3"/>
</dbReference>
<dbReference type="AlphaFoldDB" id="A0A1G4MKT0"/>
<keyword evidence="3" id="KW-0238">DNA-binding</keyword>
<evidence type="ECO:0000259" key="7">
    <source>
        <dbReference type="Pfam" id="PF15624"/>
    </source>
</evidence>
<dbReference type="InterPro" id="IPR011051">
    <property type="entry name" value="RmlC_Cupin_sf"/>
</dbReference>
<feature type="region of interest" description="Disordered" evidence="5">
    <location>
        <begin position="537"/>
        <end position="571"/>
    </location>
</feature>
<keyword evidence="9" id="KW-1185">Reference proteome</keyword>
<feature type="domain" description="Mif2 N-terminal" evidence="7">
    <location>
        <begin position="3"/>
        <end position="43"/>
    </location>
</feature>
<protein>
    <submittedName>
        <fullName evidence="8">LAFE_0H13608g1_1</fullName>
    </submittedName>
</protein>
<reference evidence="8 9" key="1">
    <citation type="submission" date="2016-03" db="EMBL/GenBank/DDBJ databases">
        <authorList>
            <person name="Devillers H."/>
        </authorList>
    </citation>
    <scope>NUCLEOTIDE SEQUENCE [LARGE SCALE GENOMIC DNA]</scope>
    <source>
        <strain evidence="8">CBS 6772</strain>
    </source>
</reference>
<feature type="domain" description="Mif2/CENP-C cupin" evidence="6">
    <location>
        <begin position="444"/>
        <end position="530"/>
    </location>
</feature>
<dbReference type="GO" id="GO:0019237">
    <property type="term" value="F:centromeric DNA binding"/>
    <property type="evidence" value="ECO:0007669"/>
    <property type="project" value="InterPro"/>
</dbReference>
<feature type="compositionally biased region" description="Low complexity" evidence="5">
    <location>
        <begin position="233"/>
        <end position="242"/>
    </location>
</feature>
<dbReference type="Pfam" id="PF15624">
    <property type="entry name" value="Mif2_N"/>
    <property type="match status" value="1"/>
</dbReference>
<feature type="compositionally biased region" description="Basic and acidic residues" evidence="5">
    <location>
        <begin position="243"/>
        <end position="253"/>
    </location>
</feature>
<feature type="region of interest" description="Disordered" evidence="5">
    <location>
        <begin position="339"/>
        <end position="382"/>
    </location>
</feature>
<feature type="compositionally biased region" description="Polar residues" evidence="5">
    <location>
        <begin position="184"/>
        <end position="194"/>
    </location>
</feature>
<dbReference type="GO" id="GO:0000776">
    <property type="term" value="C:kinetochore"/>
    <property type="evidence" value="ECO:0007669"/>
    <property type="project" value="InterPro"/>
</dbReference>
<dbReference type="GO" id="GO:0051315">
    <property type="term" value="P:attachment of mitotic spindle microtubules to kinetochore"/>
    <property type="evidence" value="ECO:0007669"/>
    <property type="project" value="TreeGrafter"/>
</dbReference>
<feature type="compositionally biased region" description="Acidic residues" evidence="5">
    <location>
        <begin position="196"/>
        <end position="215"/>
    </location>
</feature>
<evidence type="ECO:0000256" key="1">
    <source>
        <dbReference type="ARBA" id="ARBA00004123"/>
    </source>
</evidence>
<feature type="compositionally biased region" description="Basic and acidic residues" evidence="5">
    <location>
        <begin position="105"/>
        <end position="116"/>
    </location>
</feature>
<dbReference type="PANTHER" id="PTHR16684">
    <property type="entry name" value="CENTROMERE PROTEIN C"/>
    <property type="match status" value="1"/>
</dbReference>
<dbReference type="OrthoDB" id="1939643at2759"/>
<feature type="region of interest" description="Disordered" evidence="5">
    <location>
        <begin position="66"/>
        <end position="283"/>
    </location>
</feature>
<evidence type="ECO:0000256" key="3">
    <source>
        <dbReference type="ARBA" id="ARBA00023125"/>
    </source>
</evidence>
<dbReference type="Proteomes" id="UP000190831">
    <property type="component" value="Chromosome H"/>
</dbReference>
<gene>
    <name evidence="8" type="ORF">LAFE_0H13608G</name>
</gene>
<evidence type="ECO:0000313" key="9">
    <source>
        <dbReference type="Proteomes" id="UP000190831"/>
    </source>
</evidence>
<organism evidence="8 9">
    <name type="scientific">Lachancea fermentati</name>
    <name type="common">Zygosaccharomyces fermentati</name>
    <dbReference type="NCBI Taxonomy" id="4955"/>
    <lineage>
        <taxon>Eukaryota</taxon>
        <taxon>Fungi</taxon>
        <taxon>Dikarya</taxon>
        <taxon>Ascomycota</taxon>
        <taxon>Saccharomycotina</taxon>
        <taxon>Saccharomycetes</taxon>
        <taxon>Saccharomycetales</taxon>
        <taxon>Saccharomycetaceae</taxon>
        <taxon>Lachancea</taxon>
    </lineage>
</organism>
<evidence type="ECO:0000313" key="8">
    <source>
        <dbReference type="EMBL" id="SCW04442.1"/>
    </source>
</evidence>
<dbReference type="EMBL" id="LT598491">
    <property type="protein sequence ID" value="SCW04442.1"/>
    <property type="molecule type" value="Genomic_DNA"/>
</dbReference>
<dbReference type="InterPro" id="IPR014710">
    <property type="entry name" value="RmlC-like_jellyroll"/>
</dbReference>
<evidence type="ECO:0000259" key="6">
    <source>
        <dbReference type="Pfam" id="PF11699"/>
    </source>
</evidence>
<dbReference type="SUPFAM" id="SSF51182">
    <property type="entry name" value="RmlC-like cupins"/>
    <property type="match status" value="1"/>
</dbReference>
<comment type="subcellular location">
    <subcellularLocation>
        <location evidence="1">Nucleus</location>
    </subcellularLocation>
</comment>
<accession>A0A1G4MKT0</accession>
<comment type="similarity">
    <text evidence="2">Belongs to the CENP-C/MIF2 family.</text>
</comment>
<sequence>MNYMNLGIKSRKTGIKVKENIRKDEFSMENIDDFFGDDSSIQGKISRKSSLLPQFNQKIPEVIFEENIEENDPNDIKLTHHKGSDNQRSRDERSNSFTNSSIQGTKEDDYIPHNNDDFYEDLASENYRKRPELPATKSPTRRKYFLEYNTTNDDHDPVQLTPPSAEGDSYKDVPDLVDDDDLSRVNTTLNTSDNALLEDELDDDYELQSEEDADYVEGMSTLDGDNSSESDNESYSSDASEVSSDKIAHRQVENRAQNKSRNKYLADSSSDLESDEEFIQSQAPDVVNEDSILKSNGIRKSTRVKIAPLEYWRNERIVYKRKSKKPVLEIDKVITYENDDGETESLRSKKPKQRTRPYNYIPTGRPRGRPRKNLSLSVDKRSDPNQKLLDEIHAGRVQNSQWLQHGVLQAEVNVAPHTKEEEIIAFARDTSNTQHHRNNEEESFSIAVLFDKRKSKFASGILNLPKGGHNKVSDSYNVFFNFYLIEGIIEVTIGTSSFVCVEGCSFQIPVYNKYRIENKGESEAKMYFVQVTMQEDGADNSIDDGSIKTREKTVASGDRSTSSDDMETSAN</sequence>
<dbReference type="OMA" id="AKMFFVQ"/>
<keyword evidence="4" id="KW-0539">Nucleus</keyword>
<dbReference type="PANTHER" id="PTHR16684:SF11">
    <property type="entry name" value="CENTROMERE PROTEIN C"/>
    <property type="match status" value="1"/>
</dbReference>
<dbReference type="STRING" id="4955.A0A1G4MKT0"/>
<evidence type="ECO:0000256" key="2">
    <source>
        <dbReference type="ARBA" id="ARBA00010291"/>
    </source>
</evidence>
<proteinExistence type="inferred from homology"/>
<evidence type="ECO:0000256" key="5">
    <source>
        <dbReference type="SAM" id="MobiDB-lite"/>
    </source>
</evidence>
<dbReference type="GO" id="GO:0051382">
    <property type="term" value="P:kinetochore assembly"/>
    <property type="evidence" value="ECO:0007669"/>
    <property type="project" value="InterPro"/>
</dbReference>
<evidence type="ECO:0000256" key="4">
    <source>
        <dbReference type="ARBA" id="ARBA00023242"/>
    </source>
</evidence>
<dbReference type="Gene3D" id="2.60.120.10">
    <property type="entry name" value="Jelly Rolls"/>
    <property type="match status" value="1"/>
</dbReference>
<dbReference type="GO" id="GO:0051455">
    <property type="term" value="P:spindle attachment to meiosis I kinetochore"/>
    <property type="evidence" value="ECO:0007669"/>
    <property type="project" value="TreeGrafter"/>
</dbReference>
<dbReference type="InterPro" id="IPR028929">
    <property type="entry name" value="Mif2_N"/>
</dbReference>
<feature type="compositionally biased region" description="Basic and acidic residues" evidence="5">
    <location>
        <begin position="74"/>
        <end position="94"/>
    </location>
</feature>
<dbReference type="GO" id="GO:0005634">
    <property type="term" value="C:nucleus"/>
    <property type="evidence" value="ECO:0007669"/>
    <property type="project" value="UniProtKB-SubCell"/>
</dbReference>
<name>A0A1G4MKT0_LACFM</name>
<feature type="compositionally biased region" description="Polar residues" evidence="5">
    <location>
        <begin position="95"/>
        <end position="104"/>
    </location>
</feature>
<dbReference type="InterPro" id="IPR025974">
    <property type="entry name" value="Mif2/CENP-C_cupin"/>
</dbReference>
<dbReference type="Pfam" id="PF11699">
    <property type="entry name" value="CENP-C_C"/>
    <property type="match status" value="1"/>
</dbReference>